<dbReference type="InterPro" id="IPR011701">
    <property type="entry name" value="MFS"/>
</dbReference>
<feature type="transmembrane region" description="Helical" evidence="7">
    <location>
        <begin position="384"/>
        <end position="406"/>
    </location>
</feature>
<evidence type="ECO:0000259" key="8">
    <source>
        <dbReference type="PROSITE" id="PS50850"/>
    </source>
</evidence>
<dbReference type="GO" id="GO:0005886">
    <property type="term" value="C:plasma membrane"/>
    <property type="evidence" value="ECO:0007669"/>
    <property type="project" value="UniProtKB-SubCell"/>
</dbReference>
<keyword evidence="3 7" id="KW-0812">Transmembrane</keyword>
<dbReference type="InterPro" id="IPR036259">
    <property type="entry name" value="MFS_trans_sf"/>
</dbReference>
<feature type="transmembrane region" description="Helical" evidence="7">
    <location>
        <begin position="209"/>
        <end position="232"/>
    </location>
</feature>
<evidence type="ECO:0000313" key="10">
    <source>
        <dbReference type="Proteomes" id="UP000019118"/>
    </source>
</evidence>
<keyword evidence="10" id="KW-1185">Reference proteome</keyword>
<dbReference type="Proteomes" id="UP000019118">
    <property type="component" value="Unassembled WGS sequence"/>
</dbReference>
<dbReference type="CDD" id="cd17318">
    <property type="entry name" value="MFS_SLC17"/>
    <property type="match status" value="1"/>
</dbReference>
<dbReference type="AlphaFoldDB" id="A0AAR5PK34"/>
<name>A0AAR5PK34_DENPD</name>
<protein>
    <recommendedName>
        <fullName evidence="8">Major facilitator superfamily (MFS) profile domain-containing protein</fullName>
    </recommendedName>
</protein>
<feature type="domain" description="Major facilitator superfamily (MFS) profile" evidence="8">
    <location>
        <begin position="89"/>
        <end position="535"/>
    </location>
</feature>
<dbReference type="Pfam" id="PF07690">
    <property type="entry name" value="MFS_1"/>
    <property type="match status" value="1"/>
</dbReference>
<dbReference type="SUPFAM" id="SSF103473">
    <property type="entry name" value="MFS general substrate transporter"/>
    <property type="match status" value="1"/>
</dbReference>
<comment type="subcellular location">
    <subcellularLocation>
        <location evidence="1">Cell membrane</location>
        <topology evidence="1">Multi-pass membrane protein</topology>
    </subcellularLocation>
</comment>
<dbReference type="PANTHER" id="PTHR11662:SF399">
    <property type="entry name" value="FI19708P1-RELATED"/>
    <property type="match status" value="1"/>
</dbReference>
<feature type="transmembrane region" description="Helical" evidence="7">
    <location>
        <begin position="512"/>
        <end position="530"/>
    </location>
</feature>
<reference evidence="10" key="1">
    <citation type="journal article" date="2013" name="Genome Biol.">
        <title>Draft genome of the mountain pine beetle, Dendroctonus ponderosae Hopkins, a major forest pest.</title>
        <authorList>
            <person name="Keeling C.I."/>
            <person name="Yuen M.M."/>
            <person name="Liao N.Y."/>
            <person name="Docking T.R."/>
            <person name="Chan S.K."/>
            <person name="Taylor G.A."/>
            <person name="Palmquist D.L."/>
            <person name="Jackman S.D."/>
            <person name="Nguyen A."/>
            <person name="Li M."/>
            <person name="Henderson H."/>
            <person name="Janes J.K."/>
            <person name="Zhao Y."/>
            <person name="Pandoh P."/>
            <person name="Moore R."/>
            <person name="Sperling F.A."/>
            <person name="Huber D.P."/>
            <person name="Birol I."/>
            <person name="Jones S.J."/>
            <person name="Bohlmann J."/>
        </authorList>
    </citation>
    <scope>NUCLEOTIDE SEQUENCE</scope>
</reference>
<keyword evidence="5 7" id="KW-0472">Membrane</keyword>
<dbReference type="GO" id="GO:0006820">
    <property type="term" value="P:monoatomic anion transport"/>
    <property type="evidence" value="ECO:0007669"/>
    <property type="project" value="TreeGrafter"/>
</dbReference>
<dbReference type="InterPro" id="IPR020846">
    <property type="entry name" value="MFS_dom"/>
</dbReference>
<feature type="transmembrane region" description="Helical" evidence="7">
    <location>
        <begin position="184"/>
        <end position="203"/>
    </location>
</feature>
<feature type="transmembrane region" description="Helical" evidence="7">
    <location>
        <begin position="473"/>
        <end position="500"/>
    </location>
</feature>
<dbReference type="PROSITE" id="PS50850">
    <property type="entry name" value="MFS"/>
    <property type="match status" value="1"/>
</dbReference>
<evidence type="ECO:0000256" key="4">
    <source>
        <dbReference type="ARBA" id="ARBA00022989"/>
    </source>
</evidence>
<feature type="transmembrane region" description="Helical" evidence="7">
    <location>
        <begin position="442"/>
        <end position="461"/>
    </location>
</feature>
<dbReference type="InterPro" id="IPR050382">
    <property type="entry name" value="MFS_Na/Anion_cotransporter"/>
</dbReference>
<evidence type="ECO:0000313" key="9">
    <source>
        <dbReference type="EnsemblMetazoa" id="XP_019761131.1"/>
    </source>
</evidence>
<dbReference type="KEGG" id="dpa:109538359"/>
<keyword evidence="6" id="KW-0325">Glycoprotein</keyword>
<dbReference type="CTD" id="32263"/>
<dbReference type="RefSeq" id="XP_019761131.1">
    <property type="nucleotide sequence ID" value="XM_019905572.2"/>
</dbReference>
<accession>A0AAR5PK34</accession>
<sequence length="548" mass="60454">MFGFLHYYLATSIGSLLDNVQVIVNFENGSAELKEIMPVNVRKKAKIILKSADFSKVPSISKYIFDVRSNYEEFDKVEDTKNCIKARHILGVLGFLGFANVYAMRVNLSVAILAMINQTAPIIQNNTFDQCPAGNVSNSTTPSNGEFNWDERQQGIVLGSFFYGYVLTQIPGGRFAEVFGGKKVYGLGVLMTAVFTLLTPIAARINFTFFIIVRILEGMGEGVTYPSMHAMLAKWIPPLERSKFGAYVYAGSNFGTIISLPLSGWLCSLKMSDGTGGWPLAFYIFGVLGVIWFIFWIFLVYDSPTTHPRIDRQEQAFILASIGPQDEDKSAVPWSKMLTCLPLWAILVTQCGNSWAFYTQLTELPTYMAQILHFDIESNAVLSAVPYLTSWWAGIFFSIFADWLLLKGYISLSLSYKLWNSVASVIPSLGLLGVAYVGCNKYAAQLLLAIPGAFGGATYAGNQMNHIALSPKYAGTMYGITNAASNMCGFMAPYVIGLLINGRETLGQWRMVFYLAAGINIGANLFYVAFSSAKEVSWSRSQRASSSN</sequence>
<evidence type="ECO:0000256" key="6">
    <source>
        <dbReference type="ARBA" id="ARBA00023180"/>
    </source>
</evidence>
<evidence type="ECO:0000256" key="1">
    <source>
        <dbReference type="ARBA" id="ARBA00004651"/>
    </source>
</evidence>
<feature type="transmembrane region" description="Helical" evidence="7">
    <location>
        <begin position="278"/>
        <end position="301"/>
    </location>
</feature>
<dbReference type="EnsemblMetazoa" id="XM_019905572.1">
    <property type="protein sequence ID" value="XP_019761131.1"/>
    <property type="gene ID" value="LOC109538359"/>
</dbReference>
<dbReference type="GeneID" id="109538359"/>
<dbReference type="GO" id="GO:0022857">
    <property type="term" value="F:transmembrane transporter activity"/>
    <property type="evidence" value="ECO:0007669"/>
    <property type="project" value="InterPro"/>
</dbReference>
<dbReference type="Gene3D" id="1.20.1250.20">
    <property type="entry name" value="MFS general substrate transporter like domains"/>
    <property type="match status" value="2"/>
</dbReference>
<evidence type="ECO:0000256" key="7">
    <source>
        <dbReference type="SAM" id="Phobius"/>
    </source>
</evidence>
<organism evidence="9 10">
    <name type="scientific">Dendroctonus ponderosae</name>
    <name type="common">Mountain pine beetle</name>
    <dbReference type="NCBI Taxonomy" id="77166"/>
    <lineage>
        <taxon>Eukaryota</taxon>
        <taxon>Metazoa</taxon>
        <taxon>Ecdysozoa</taxon>
        <taxon>Arthropoda</taxon>
        <taxon>Hexapoda</taxon>
        <taxon>Insecta</taxon>
        <taxon>Pterygota</taxon>
        <taxon>Neoptera</taxon>
        <taxon>Endopterygota</taxon>
        <taxon>Coleoptera</taxon>
        <taxon>Polyphaga</taxon>
        <taxon>Cucujiformia</taxon>
        <taxon>Curculionidae</taxon>
        <taxon>Scolytinae</taxon>
        <taxon>Dendroctonus</taxon>
    </lineage>
</organism>
<dbReference type="PANTHER" id="PTHR11662">
    <property type="entry name" value="SOLUTE CARRIER FAMILY 17"/>
    <property type="match status" value="1"/>
</dbReference>
<keyword evidence="4 7" id="KW-1133">Transmembrane helix</keyword>
<dbReference type="FunFam" id="1.20.1250.20:FF:000067">
    <property type="entry name" value="sialin isoform X2"/>
    <property type="match status" value="1"/>
</dbReference>
<proteinExistence type="predicted"/>
<evidence type="ECO:0000256" key="5">
    <source>
        <dbReference type="ARBA" id="ARBA00023136"/>
    </source>
</evidence>
<keyword evidence="2" id="KW-1003">Cell membrane</keyword>
<dbReference type="FunFam" id="1.20.1250.20:FF:000445">
    <property type="entry name" value="putative inorganic phosphate cotransporter"/>
    <property type="match status" value="1"/>
</dbReference>
<evidence type="ECO:0000256" key="2">
    <source>
        <dbReference type="ARBA" id="ARBA00022475"/>
    </source>
</evidence>
<reference evidence="9" key="2">
    <citation type="submission" date="2024-08" db="UniProtKB">
        <authorList>
            <consortium name="EnsemblMetazoa"/>
        </authorList>
    </citation>
    <scope>IDENTIFICATION</scope>
</reference>
<feature type="transmembrane region" description="Helical" evidence="7">
    <location>
        <begin position="418"/>
        <end position="436"/>
    </location>
</feature>
<feature type="transmembrane region" description="Helical" evidence="7">
    <location>
        <begin position="244"/>
        <end position="266"/>
    </location>
</feature>
<evidence type="ECO:0000256" key="3">
    <source>
        <dbReference type="ARBA" id="ARBA00022692"/>
    </source>
</evidence>